<dbReference type="AlphaFoldDB" id="A0AAE4MJ06"/>
<evidence type="ECO:0000313" key="1">
    <source>
        <dbReference type="EMBL" id="MDV0446839.1"/>
    </source>
</evidence>
<sequence>MKQKKNLIYRLFKDKSGASAVFGALLLLGIAAVAASVIAADVLPAISQKAEEKEERLFFAAVVSFSEKMDRLMKQSVSFTGRNYSLSENQIIAAENSSVFADENAGCFLIWTNATLPPSSTFLIAKNHSFSEPETDRDEDENETRQPYEALTLSQGSVLFFKTYDHLPDQMYFYGPSSFILAQRNGAASVFSPQAVTQNDGKTLISLSGQVFKSHTPAVESDQKNIRFDVTKTATIRDRVNYLEIQYVPNSLPASEFSDFYNYRNKKIEEQMAAAAEKLNALPGWTSAFDPETKIIQMESEIPFEIEIVVSEIEIEFG</sequence>
<evidence type="ECO:0000313" key="2">
    <source>
        <dbReference type="Proteomes" id="UP001271789"/>
    </source>
</evidence>
<accession>A0AAE4MJ06</accession>
<organism evidence="1 2">
    <name type="scientific">Methanolapillus africanus</name>
    <dbReference type="NCBI Taxonomy" id="3028297"/>
    <lineage>
        <taxon>Archaea</taxon>
        <taxon>Methanobacteriati</taxon>
        <taxon>Methanobacteriota</taxon>
        <taxon>Stenosarchaea group</taxon>
        <taxon>Methanomicrobia</taxon>
        <taxon>Methanosarcinales</taxon>
        <taxon>Methanosarcinaceae</taxon>
        <taxon>Methanolapillus</taxon>
    </lineage>
</organism>
<dbReference type="EMBL" id="JAWDKD010000013">
    <property type="protein sequence ID" value="MDV0446839.1"/>
    <property type="molecule type" value="Genomic_DNA"/>
</dbReference>
<reference evidence="1" key="1">
    <citation type="submission" date="2023-06" db="EMBL/GenBank/DDBJ databases">
        <title>Genome sequence of Methanosarcinaceae archaeon Ag5.</title>
        <authorList>
            <person name="Protasov E."/>
            <person name="Platt K."/>
            <person name="Poehlein A."/>
            <person name="Daniel R."/>
            <person name="Brune A."/>
        </authorList>
    </citation>
    <scope>NUCLEOTIDE SEQUENCE</scope>
    <source>
        <strain evidence="1">Ag5</strain>
    </source>
</reference>
<proteinExistence type="predicted"/>
<comment type="caution">
    <text evidence="1">The sequence shown here is derived from an EMBL/GenBank/DDBJ whole genome shotgun (WGS) entry which is preliminary data.</text>
</comment>
<gene>
    <name evidence="1" type="ORF">MsAg5_06980</name>
</gene>
<dbReference type="Proteomes" id="UP001271789">
    <property type="component" value="Unassembled WGS sequence"/>
</dbReference>
<keyword evidence="2" id="KW-1185">Reference proteome</keyword>
<protein>
    <submittedName>
        <fullName evidence="1">Uncharacterized protein</fullName>
    </submittedName>
</protein>
<name>A0AAE4MJ06_9EURY</name>